<dbReference type="InterPro" id="IPR006740">
    <property type="entry name" value="DUF604"/>
</dbReference>
<protein>
    <submittedName>
        <fullName evidence="2">Uncharacterized protein</fullName>
    </submittedName>
</protein>
<dbReference type="AlphaFoldDB" id="A0A9P1E1Y6"/>
<name>A0A9P1E1Y6_CUSEU</name>
<comment type="caution">
    <text evidence="2">The sequence shown here is derived from an EMBL/GenBank/DDBJ whole genome shotgun (WGS) entry which is preliminary data.</text>
</comment>
<sequence>MNNTSDHHTISQLNDFLTIQMREKIVSLFDRFFVAGLCKAVLISGIVLYMAAIFIFKNPSCSPVEELLSLSSSPSFPALNPLGKNITGSSPTNISHLLFGLLGSEKAWHYRKAYVEAWWRPGETRGFLYLDVAPKGGLMPWSTASPPYRVSDDISAMIRETKHVAPVMARMVHGIMEVFRERSPPQQEVRWVVMGDDDSVFFVDNMVDVLAAYDHTKYYYFGGQSEFVKSNYWFSFNQGFGGAGFILSYPLAAALSEGMESCLRRYARVRSADTITMLCISDLGVNLTPLKGFHQVDLHGDLSGFLSSHPKDPLLSLHHLDMVEPIFPSMGRFDSARHLLKSAAKYDQTRMLQQTICYHRNASWTISVSWGYSVHIYEKVHPRSYLQMPIETFKPWVAKGNMDHPLYMFNTRRPSDDPCESPHVFFLKTANQTAEDGIVMTYLRSSARGLPACSLNSVTGNNSADYVFRIEVYSPLTKRPQMDICECCDIMHPHGGSTLKVKYRQCVKNGIIA</sequence>
<keyword evidence="1" id="KW-1133">Transmembrane helix</keyword>
<dbReference type="Pfam" id="PF04646">
    <property type="entry name" value="DUF604"/>
    <property type="match status" value="1"/>
</dbReference>
<feature type="transmembrane region" description="Helical" evidence="1">
    <location>
        <begin position="32"/>
        <end position="56"/>
    </location>
</feature>
<gene>
    <name evidence="2" type="ORF">CEURO_LOCUS4303</name>
</gene>
<dbReference type="PANTHER" id="PTHR10811">
    <property type="entry name" value="FRINGE-RELATED"/>
    <property type="match status" value="1"/>
</dbReference>
<proteinExistence type="predicted"/>
<dbReference type="Gene3D" id="3.90.550.50">
    <property type="match status" value="1"/>
</dbReference>
<keyword evidence="1" id="KW-0812">Transmembrane</keyword>
<accession>A0A9P1E1Y6</accession>
<dbReference type="FunFam" id="3.90.550.50:FF:000061">
    <property type="entry name" value="AT4g00300 protein"/>
    <property type="match status" value="1"/>
</dbReference>
<keyword evidence="1" id="KW-0472">Membrane</keyword>
<dbReference type="OrthoDB" id="414175at2759"/>
<dbReference type="EMBL" id="CAMAPE010000008">
    <property type="protein sequence ID" value="CAH9072325.1"/>
    <property type="molecule type" value="Genomic_DNA"/>
</dbReference>
<organism evidence="2 3">
    <name type="scientific">Cuscuta europaea</name>
    <name type="common">European dodder</name>
    <dbReference type="NCBI Taxonomy" id="41803"/>
    <lineage>
        <taxon>Eukaryota</taxon>
        <taxon>Viridiplantae</taxon>
        <taxon>Streptophyta</taxon>
        <taxon>Embryophyta</taxon>
        <taxon>Tracheophyta</taxon>
        <taxon>Spermatophyta</taxon>
        <taxon>Magnoliopsida</taxon>
        <taxon>eudicotyledons</taxon>
        <taxon>Gunneridae</taxon>
        <taxon>Pentapetalae</taxon>
        <taxon>asterids</taxon>
        <taxon>lamiids</taxon>
        <taxon>Solanales</taxon>
        <taxon>Convolvulaceae</taxon>
        <taxon>Cuscuteae</taxon>
        <taxon>Cuscuta</taxon>
        <taxon>Cuscuta subgen. Cuscuta</taxon>
    </lineage>
</organism>
<reference evidence="2" key="1">
    <citation type="submission" date="2022-07" db="EMBL/GenBank/DDBJ databases">
        <authorList>
            <person name="Macas J."/>
            <person name="Novak P."/>
            <person name="Neumann P."/>
        </authorList>
    </citation>
    <scope>NUCLEOTIDE SEQUENCE</scope>
</reference>
<evidence type="ECO:0000313" key="2">
    <source>
        <dbReference type="EMBL" id="CAH9072325.1"/>
    </source>
</evidence>
<dbReference type="Proteomes" id="UP001152484">
    <property type="component" value="Unassembled WGS sequence"/>
</dbReference>
<evidence type="ECO:0000256" key="1">
    <source>
        <dbReference type="SAM" id="Phobius"/>
    </source>
</evidence>
<evidence type="ECO:0000313" key="3">
    <source>
        <dbReference type="Proteomes" id="UP001152484"/>
    </source>
</evidence>
<keyword evidence="3" id="KW-1185">Reference proteome</keyword>